<dbReference type="RefSeq" id="WP_099727281.1">
    <property type="nucleotide sequence ID" value="NZ_JAEKDO010000008.1"/>
</dbReference>
<sequence>MDNLTRIIRLRDAELWEYEFLDKKEIIIYFSITDLNRKATTHDYPLAPQEELDERDNYISIDVHSNLDLKKTLEEDTFDDFITTISSLVEHMIDFHNAHVFTKMYVHEKIDLTDFQLEKDEDLHGDEKEQLYTFKRLWIQQTCFQLIEQHLNRKIKEMSNSRFCQDLN</sequence>
<accession>A0A2G8IUL6</accession>
<dbReference type="AlphaFoldDB" id="A0A2G8IUL6"/>
<comment type="caution">
    <text evidence="1">The sequence shown here is derived from an EMBL/GenBank/DDBJ whole genome shotgun (WGS) entry which is preliminary data.</text>
</comment>
<proteinExistence type="predicted"/>
<reference evidence="1 2" key="1">
    <citation type="submission" date="2017-11" db="EMBL/GenBank/DDBJ databases">
        <title>Draft genome sequence of Bacillus pumilus 51_5il from lake Gorkoye (Russia: Novosibirsk region).</title>
        <authorList>
            <person name="Shipova A.A."/>
            <person name="Rozanov A.S."/>
            <person name="Bryanskaya A.V."/>
            <person name="Peltek S.E."/>
        </authorList>
    </citation>
    <scope>NUCLEOTIDE SEQUENCE [LARGE SCALE GENOMIC DNA]</scope>
    <source>
        <strain evidence="1 2">51_5il</strain>
    </source>
</reference>
<organism evidence="1 2">
    <name type="scientific">Bacillus pumilus</name>
    <name type="common">Bacillus mesentericus</name>
    <dbReference type="NCBI Taxonomy" id="1408"/>
    <lineage>
        <taxon>Bacteria</taxon>
        <taxon>Bacillati</taxon>
        <taxon>Bacillota</taxon>
        <taxon>Bacilli</taxon>
        <taxon>Bacillales</taxon>
        <taxon>Bacillaceae</taxon>
        <taxon>Bacillus</taxon>
    </lineage>
</organism>
<evidence type="ECO:0000313" key="1">
    <source>
        <dbReference type="EMBL" id="PIK27172.1"/>
    </source>
</evidence>
<protein>
    <submittedName>
        <fullName evidence="1">Uncharacterized protein</fullName>
    </submittedName>
</protein>
<gene>
    <name evidence="1" type="ORF">CTV99_09185</name>
</gene>
<dbReference type="EMBL" id="PEKP01000009">
    <property type="protein sequence ID" value="PIK27172.1"/>
    <property type="molecule type" value="Genomic_DNA"/>
</dbReference>
<dbReference type="Proteomes" id="UP000230768">
    <property type="component" value="Unassembled WGS sequence"/>
</dbReference>
<name>A0A2G8IUL6_BACPU</name>
<evidence type="ECO:0000313" key="2">
    <source>
        <dbReference type="Proteomes" id="UP000230768"/>
    </source>
</evidence>